<name>A0AA92ESA7_9GAMM</name>
<gene>
    <name evidence="1" type="ORF">D3795_03785</name>
</gene>
<dbReference type="Proteomes" id="UP000427820">
    <property type="component" value="Chromosome"/>
</dbReference>
<keyword evidence="2" id="KW-1185">Reference proteome</keyword>
<accession>A0AA92ESA7</accession>
<organism evidence="1 2">
    <name type="scientific">Pseudidiomarina andamanensis</name>
    <dbReference type="NCBI Taxonomy" id="1940690"/>
    <lineage>
        <taxon>Bacteria</taxon>
        <taxon>Pseudomonadati</taxon>
        <taxon>Pseudomonadota</taxon>
        <taxon>Gammaproteobacteria</taxon>
        <taxon>Alteromonadales</taxon>
        <taxon>Idiomarinaceae</taxon>
        <taxon>Pseudidiomarina</taxon>
    </lineage>
</organism>
<evidence type="ECO:0000313" key="1">
    <source>
        <dbReference type="EMBL" id="QGT95351.1"/>
    </source>
</evidence>
<dbReference type="CDD" id="cd06223">
    <property type="entry name" value="PRTases_typeI"/>
    <property type="match status" value="1"/>
</dbReference>
<proteinExistence type="predicted"/>
<sequence length="207" mass="23299">MNKFIMEANQFLNRNVPGYFHADFHGAGQPGNPDFLYKLKNDPHHNWSQQNIRYAINDLNTVLGIDFPEIIKQVEASTLTVCVVPRAKAEASYRPDQLLFKATVGAYARSTPGFADGSDFIIRHTNTRTTHLRNPVDGFENDGRMPYPGIASDTCNFSAHIRGRDILLVDDIYTKTVNIDEDMVQALFDNGARSVVFYAIGNTPKRF</sequence>
<dbReference type="EMBL" id="CP032551">
    <property type="protein sequence ID" value="QGT95351.1"/>
    <property type="molecule type" value="Genomic_DNA"/>
</dbReference>
<protein>
    <submittedName>
        <fullName evidence="1">Amidophosphoribosyltransferase</fullName>
    </submittedName>
</protein>
<evidence type="ECO:0000313" key="2">
    <source>
        <dbReference type="Proteomes" id="UP000427820"/>
    </source>
</evidence>
<dbReference type="AlphaFoldDB" id="A0AA92ESA7"/>
<dbReference type="InterPro" id="IPR000836">
    <property type="entry name" value="PRTase_dom"/>
</dbReference>
<dbReference type="KEGG" id="panm:D3795_03785"/>
<dbReference type="RefSeq" id="WP_156266377.1">
    <property type="nucleotide sequence ID" value="NZ_CP032551.1"/>
</dbReference>
<reference evidence="1 2" key="1">
    <citation type="submission" date="2018-09" db="EMBL/GenBank/DDBJ databases">
        <title>Whole genome sequencing of Idiomarina andamanensis W-5T (LMG 29773T= JCM 31645T).</title>
        <authorList>
            <person name="Das S.K."/>
        </authorList>
    </citation>
    <scope>NUCLEOTIDE SEQUENCE [LARGE SCALE GENOMIC DNA]</scope>
    <source>
        <strain evidence="1 2">W-5T</strain>
    </source>
</reference>